<accession>A0A9P1C4R7</accession>
<dbReference type="SUPFAM" id="SSF81301">
    <property type="entry name" value="Nucleotidyltransferase"/>
    <property type="match status" value="1"/>
</dbReference>
<evidence type="ECO:0000313" key="4">
    <source>
        <dbReference type="EMBL" id="CAL1138047.1"/>
    </source>
</evidence>
<dbReference type="GO" id="GO:0016779">
    <property type="term" value="F:nucleotidyltransferase activity"/>
    <property type="evidence" value="ECO:0007669"/>
    <property type="project" value="UniProtKB-KW"/>
</dbReference>
<keyword evidence="5" id="KW-0548">Nucleotidyltransferase</keyword>
<feature type="domain" description="Poly(A) RNA polymerase mitochondrial-like central palm" evidence="1">
    <location>
        <begin position="3"/>
        <end position="129"/>
    </location>
</feature>
<dbReference type="EMBL" id="CAMXCT010000907">
    <property type="protein sequence ID" value="CAI3984672.1"/>
    <property type="molecule type" value="Genomic_DNA"/>
</dbReference>
<dbReference type="EMBL" id="CAMXCT020000907">
    <property type="protein sequence ID" value="CAL1138047.1"/>
    <property type="molecule type" value="Genomic_DNA"/>
</dbReference>
<evidence type="ECO:0000313" key="3">
    <source>
        <dbReference type="EMBL" id="CAI3985917.1"/>
    </source>
</evidence>
<reference evidence="4" key="2">
    <citation type="submission" date="2024-04" db="EMBL/GenBank/DDBJ databases">
        <authorList>
            <person name="Chen Y."/>
            <person name="Shah S."/>
            <person name="Dougan E. K."/>
            <person name="Thang M."/>
            <person name="Chan C."/>
        </authorList>
    </citation>
    <scope>NUCLEOTIDE SEQUENCE [LARGE SCALE GENOMIC DNA]</scope>
</reference>
<organism evidence="2">
    <name type="scientific">Cladocopium goreaui</name>
    <dbReference type="NCBI Taxonomy" id="2562237"/>
    <lineage>
        <taxon>Eukaryota</taxon>
        <taxon>Sar</taxon>
        <taxon>Alveolata</taxon>
        <taxon>Dinophyceae</taxon>
        <taxon>Suessiales</taxon>
        <taxon>Symbiodiniaceae</taxon>
        <taxon>Cladocopium</taxon>
    </lineage>
</organism>
<keyword evidence="5" id="KW-0808">Transferase</keyword>
<comment type="caution">
    <text evidence="2">The sequence shown here is derived from an EMBL/GenBank/DDBJ whole genome shotgun (WGS) entry which is preliminary data.</text>
</comment>
<proteinExistence type="predicted"/>
<protein>
    <submittedName>
        <fullName evidence="5">Terminal uridylyltransferase 7 (TUTase 7) (Zin c finger CCHC domain-containing protein 6)</fullName>
    </submittedName>
</protein>
<dbReference type="PANTHER" id="PTHR12271:SF40">
    <property type="entry name" value="POLY(A) RNA POLYMERASE GLD2"/>
    <property type="match status" value="1"/>
</dbReference>
<dbReference type="GO" id="GO:0031123">
    <property type="term" value="P:RNA 3'-end processing"/>
    <property type="evidence" value="ECO:0007669"/>
    <property type="project" value="TreeGrafter"/>
</dbReference>
<dbReference type="OrthoDB" id="420381at2759"/>
<dbReference type="Pfam" id="PF22600">
    <property type="entry name" value="MTPAP-like_central"/>
    <property type="match status" value="1"/>
</dbReference>
<dbReference type="EMBL" id="CAMXCT030000907">
    <property type="protein sequence ID" value="CAL4771984.1"/>
    <property type="molecule type" value="Genomic_DNA"/>
</dbReference>
<evidence type="ECO:0000313" key="6">
    <source>
        <dbReference type="Proteomes" id="UP001152797"/>
    </source>
</evidence>
<evidence type="ECO:0000313" key="2">
    <source>
        <dbReference type="EMBL" id="CAI3984672.1"/>
    </source>
</evidence>
<dbReference type="InterPro" id="IPR054708">
    <property type="entry name" value="MTPAP-like_central"/>
</dbReference>
<name>A0A9P1C4R7_9DINO</name>
<evidence type="ECO:0000259" key="1">
    <source>
        <dbReference type="Pfam" id="PF22600"/>
    </source>
</evidence>
<dbReference type="AlphaFoldDB" id="A0A9P1C4R7"/>
<dbReference type="PANTHER" id="PTHR12271">
    <property type="entry name" value="POLY A POLYMERASE CID PAP -RELATED"/>
    <property type="match status" value="1"/>
</dbReference>
<evidence type="ECO:0000313" key="5">
    <source>
        <dbReference type="EMBL" id="CAL4771984.1"/>
    </source>
</evidence>
<dbReference type="EMBL" id="CAMXCT030001028">
    <property type="protein sequence ID" value="CAL4773229.1"/>
    <property type="molecule type" value="Genomic_DNA"/>
</dbReference>
<sequence>MVSKEDENQAEKFIQALNAIIKEDLDPERHCFAKLFGSMSTGFGTKGCDFDVVILSANTPESESTEDNKDVLMKLRKILLDKPDFEIKNVILTARVPILKLEYGGRDVDVSVNNEKALKNSRLLHAYAQLDPLIAEKQGRKQNSPDQLQNSFNYQTQSKVKVKVKV</sequence>
<dbReference type="Gene3D" id="3.30.460.10">
    <property type="entry name" value="Beta Polymerase, domain 2"/>
    <property type="match status" value="1"/>
</dbReference>
<dbReference type="EMBL" id="CAMXCT020001028">
    <property type="protein sequence ID" value="CAL1139292.1"/>
    <property type="molecule type" value="Genomic_DNA"/>
</dbReference>
<dbReference type="InterPro" id="IPR043519">
    <property type="entry name" value="NT_sf"/>
</dbReference>
<dbReference type="Proteomes" id="UP001152797">
    <property type="component" value="Unassembled WGS sequence"/>
</dbReference>
<keyword evidence="6" id="KW-1185">Reference proteome</keyword>
<reference evidence="2" key="1">
    <citation type="submission" date="2022-10" db="EMBL/GenBank/DDBJ databases">
        <authorList>
            <person name="Chen Y."/>
            <person name="Dougan E. K."/>
            <person name="Chan C."/>
            <person name="Rhodes N."/>
            <person name="Thang M."/>
        </authorList>
    </citation>
    <scope>NUCLEOTIDE SEQUENCE</scope>
</reference>
<dbReference type="CDD" id="cd05402">
    <property type="entry name" value="NT_PAP_TUTase"/>
    <property type="match status" value="1"/>
</dbReference>
<gene>
    <name evidence="2" type="ORF">C1SCF055_LOCUS12193</name>
    <name evidence="3" type="ORF">C1SCF055_LOCUS13307</name>
</gene>
<dbReference type="EMBL" id="CAMXCT010001028">
    <property type="protein sequence ID" value="CAI3985917.1"/>
    <property type="molecule type" value="Genomic_DNA"/>
</dbReference>